<proteinExistence type="predicted"/>
<dbReference type="Gene3D" id="3.40.50.720">
    <property type="entry name" value="NAD(P)-binding Rossmann-like Domain"/>
    <property type="match status" value="1"/>
</dbReference>
<sequence>MSQYEERFGGIGRLYSAAGLERIRSAHVCVIGIGGVGSWAVEALARSGTGELTLIDLDEVCVSNVNRQLHALDGEIGKSKVEVMARRTQAINPECKVHAVNAFFTESNAQEILATRFDYVLDAIDSSSKKCLMIALCRDKGIPIITTGAAGGRRNPAAIQLVDLTQSTNDRLLRETRSKLRTRHGFPRGEKKFNVACVCSTELPVYPSQDGSVCPQPEPGTDHRLNCSSGFGSATFVTGAFAFLATAHIVHEIAQREK</sequence>
<dbReference type="Proteomes" id="UP000003688">
    <property type="component" value="Unassembled WGS sequence"/>
</dbReference>
<gene>
    <name evidence="2" type="ORF">Cflav_PD6452</name>
</gene>
<dbReference type="InterPro" id="IPR035985">
    <property type="entry name" value="Ubiquitin-activating_enz"/>
</dbReference>
<accession>B9XDN1</accession>
<dbReference type="InterPro" id="IPR045886">
    <property type="entry name" value="ThiF/MoeB/HesA"/>
</dbReference>
<dbReference type="Pfam" id="PF00899">
    <property type="entry name" value="ThiF"/>
    <property type="match status" value="1"/>
</dbReference>
<dbReference type="EMBL" id="ABOX02000006">
    <property type="protein sequence ID" value="EEF62177.1"/>
    <property type="molecule type" value="Genomic_DNA"/>
</dbReference>
<evidence type="ECO:0000259" key="1">
    <source>
        <dbReference type="Pfam" id="PF00899"/>
    </source>
</evidence>
<dbReference type="RefSeq" id="WP_007413929.1">
    <property type="nucleotide sequence ID" value="NZ_ABOX02000006.1"/>
</dbReference>
<dbReference type="SUPFAM" id="SSF69572">
    <property type="entry name" value="Activating enzymes of the ubiquitin-like proteins"/>
    <property type="match status" value="1"/>
</dbReference>
<dbReference type="OrthoDB" id="9804150at2"/>
<name>B9XDN1_PEDPL</name>
<organism evidence="2 3">
    <name type="scientific">Pedosphaera parvula (strain Ellin514)</name>
    <dbReference type="NCBI Taxonomy" id="320771"/>
    <lineage>
        <taxon>Bacteria</taxon>
        <taxon>Pseudomonadati</taxon>
        <taxon>Verrucomicrobiota</taxon>
        <taxon>Pedosphaerae</taxon>
        <taxon>Pedosphaerales</taxon>
        <taxon>Pedosphaeraceae</taxon>
        <taxon>Pedosphaera</taxon>
    </lineage>
</organism>
<dbReference type="GO" id="GO:0008641">
    <property type="term" value="F:ubiquitin-like modifier activating enzyme activity"/>
    <property type="evidence" value="ECO:0007669"/>
    <property type="project" value="InterPro"/>
</dbReference>
<dbReference type="PANTHER" id="PTHR43267">
    <property type="entry name" value="TRNA THREONYLCARBAMOYLADENOSINE DEHYDRATASE"/>
    <property type="match status" value="1"/>
</dbReference>
<protein>
    <submittedName>
        <fullName evidence="2">UBA/THIF-type NAD/FAD binding protein</fullName>
    </submittedName>
</protein>
<dbReference type="STRING" id="320771.Cflav_PD6452"/>
<reference evidence="2 3" key="1">
    <citation type="journal article" date="2011" name="J. Bacteriol.">
        <title>Genome sequence of 'Pedosphaera parvula' Ellin514, an aerobic Verrucomicrobial isolate from pasture soil.</title>
        <authorList>
            <person name="Kant R."/>
            <person name="van Passel M.W."/>
            <person name="Sangwan P."/>
            <person name="Palva A."/>
            <person name="Lucas S."/>
            <person name="Copeland A."/>
            <person name="Lapidus A."/>
            <person name="Glavina Del Rio T."/>
            <person name="Dalin E."/>
            <person name="Tice H."/>
            <person name="Bruce D."/>
            <person name="Goodwin L."/>
            <person name="Pitluck S."/>
            <person name="Chertkov O."/>
            <person name="Larimer F.W."/>
            <person name="Land M.L."/>
            <person name="Hauser L."/>
            <person name="Brettin T.S."/>
            <person name="Detter J.C."/>
            <person name="Han S."/>
            <person name="de Vos W.M."/>
            <person name="Janssen P.H."/>
            <person name="Smidt H."/>
        </authorList>
    </citation>
    <scope>NUCLEOTIDE SEQUENCE [LARGE SCALE GENOMIC DNA]</scope>
    <source>
        <strain evidence="2 3">Ellin514</strain>
    </source>
</reference>
<keyword evidence="3" id="KW-1185">Reference proteome</keyword>
<dbReference type="AlphaFoldDB" id="B9XDN1"/>
<feature type="domain" description="THIF-type NAD/FAD binding fold" evidence="1">
    <location>
        <begin position="14"/>
        <end position="159"/>
    </location>
</feature>
<dbReference type="InterPro" id="IPR000594">
    <property type="entry name" value="ThiF_NAD_FAD-bd"/>
</dbReference>
<dbReference type="GO" id="GO:0061504">
    <property type="term" value="P:cyclic threonylcarbamoyladenosine biosynthetic process"/>
    <property type="evidence" value="ECO:0007669"/>
    <property type="project" value="TreeGrafter"/>
</dbReference>
<dbReference type="CDD" id="cd00755">
    <property type="entry name" value="YgdL_like"/>
    <property type="match status" value="1"/>
</dbReference>
<comment type="caution">
    <text evidence="2">The sequence shown here is derived from an EMBL/GenBank/DDBJ whole genome shotgun (WGS) entry which is preliminary data.</text>
</comment>
<evidence type="ECO:0000313" key="2">
    <source>
        <dbReference type="EMBL" id="EEF62177.1"/>
    </source>
</evidence>
<dbReference type="GO" id="GO:0061503">
    <property type="term" value="F:tRNA threonylcarbamoyladenosine dehydratase"/>
    <property type="evidence" value="ECO:0007669"/>
    <property type="project" value="TreeGrafter"/>
</dbReference>
<evidence type="ECO:0000313" key="3">
    <source>
        <dbReference type="Proteomes" id="UP000003688"/>
    </source>
</evidence>
<dbReference type="PANTHER" id="PTHR43267:SF1">
    <property type="entry name" value="TRNA THREONYLCARBAMOYLADENOSINE DEHYDRATASE"/>
    <property type="match status" value="1"/>
</dbReference>